<sequence length="375" mass="42559">MASPPSSPSSPPSSPPSPPPPPTPLPMDLQFEILSYLPCRSVVRFLVLSHAHFSYINSRDFITEHHERSPKYVLLLPSLDASLHNDDASLSLSTELRFPFLERANNEILCIIGECDGILCIETYRGIFFVNPAILRFFLVGPTQPQNNPHVHCYGFIRKGFDYILLHIEVDKQHHRRRGGPQSPRAWVYSFQQRSWRHVETPICTLCLSMCYPRSAVAYEGFLHWGAKRWVESSWHYFILTFCPHNEICGELLLPDRLAVPSTNDNKGVFLVGSGSNKPLTAYSLNYAETHHFTSVWTMDRYGDRDHVGIVSNNNKLVDGILNSCQDKVIALVIVTKILAQNISSNLQVLNGKTKKTKILNLRIGIQFLTLFDFL</sequence>
<dbReference type="Gramene" id="rna-AYBTSS11_LOCUS28500">
    <property type="protein sequence ID" value="CAJ1976363.1"/>
    <property type="gene ID" value="gene-AYBTSS11_LOCUS28500"/>
</dbReference>
<dbReference type="InterPro" id="IPR006527">
    <property type="entry name" value="F-box-assoc_dom_typ1"/>
</dbReference>
<dbReference type="PANTHER" id="PTHR31672:SF6">
    <property type="entry name" value="F-BOX DOMAIN-CONTAINING PROTEIN"/>
    <property type="match status" value="1"/>
</dbReference>
<dbReference type="SUPFAM" id="SSF81383">
    <property type="entry name" value="F-box domain"/>
    <property type="match status" value="1"/>
</dbReference>
<evidence type="ECO:0000313" key="3">
    <source>
        <dbReference type="EMBL" id="CAJ1976363.1"/>
    </source>
</evidence>
<dbReference type="AlphaFoldDB" id="A0AA86T0F2"/>
<dbReference type="Pfam" id="PF07734">
    <property type="entry name" value="FBA_1"/>
    <property type="match status" value="1"/>
</dbReference>
<accession>A0AA86T0F2</accession>
<dbReference type="Proteomes" id="UP001189624">
    <property type="component" value="Chromosome 10"/>
</dbReference>
<evidence type="ECO:0000313" key="4">
    <source>
        <dbReference type="Proteomes" id="UP001189624"/>
    </source>
</evidence>
<evidence type="ECO:0000259" key="2">
    <source>
        <dbReference type="Pfam" id="PF07734"/>
    </source>
</evidence>
<dbReference type="EMBL" id="OY731407">
    <property type="protein sequence ID" value="CAJ1976363.1"/>
    <property type="molecule type" value="Genomic_DNA"/>
</dbReference>
<organism evidence="3 4">
    <name type="scientific">Sphenostylis stenocarpa</name>
    <dbReference type="NCBI Taxonomy" id="92480"/>
    <lineage>
        <taxon>Eukaryota</taxon>
        <taxon>Viridiplantae</taxon>
        <taxon>Streptophyta</taxon>
        <taxon>Embryophyta</taxon>
        <taxon>Tracheophyta</taxon>
        <taxon>Spermatophyta</taxon>
        <taxon>Magnoliopsida</taxon>
        <taxon>eudicotyledons</taxon>
        <taxon>Gunneridae</taxon>
        <taxon>Pentapetalae</taxon>
        <taxon>rosids</taxon>
        <taxon>fabids</taxon>
        <taxon>Fabales</taxon>
        <taxon>Fabaceae</taxon>
        <taxon>Papilionoideae</taxon>
        <taxon>50 kb inversion clade</taxon>
        <taxon>NPAAA clade</taxon>
        <taxon>indigoferoid/millettioid clade</taxon>
        <taxon>Phaseoleae</taxon>
        <taxon>Sphenostylis</taxon>
    </lineage>
</organism>
<keyword evidence="4" id="KW-1185">Reference proteome</keyword>
<name>A0AA86T0F2_9FABA</name>
<evidence type="ECO:0000256" key="1">
    <source>
        <dbReference type="SAM" id="MobiDB-lite"/>
    </source>
</evidence>
<reference evidence="3" key="1">
    <citation type="submission" date="2023-10" db="EMBL/GenBank/DDBJ databases">
        <authorList>
            <person name="Domelevo Entfellner J.-B."/>
        </authorList>
    </citation>
    <scope>NUCLEOTIDE SEQUENCE</scope>
</reference>
<feature type="domain" description="F-box associated beta-propeller type 1" evidence="2">
    <location>
        <begin position="81"/>
        <end position="255"/>
    </location>
</feature>
<dbReference type="PANTHER" id="PTHR31672">
    <property type="entry name" value="BNACNNG10540D PROTEIN"/>
    <property type="match status" value="1"/>
</dbReference>
<protein>
    <recommendedName>
        <fullName evidence="2">F-box associated beta-propeller type 1 domain-containing protein</fullName>
    </recommendedName>
</protein>
<dbReference type="InterPro" id="IPR036047">
    <property type="entry name" value="F-box-like_dom_sf"/>
</dbReference>
<feature type="region of interest" description="Disordered" evidence="1">
    <location>
        <begin position="1"/>
        <end position="24"/>
    </location>
</feature>
<proteinExistence type="predicted"/>
<gene>
    <name evidence="3" type="ORF">AYBTSS11_LOCUS28500</name>
</gene>
<dbReference type="InterPro" id="IPR050796">
    <property type="entry name" value="SCF_F-box_component"/>
</dbReference>